<protein>
    <recommendedName>
        <fullName evidence="1">N-acetyltransferase domain-containing protein</fullName>
    </recommendedName>
</protein>
<dbReference type="InterPro" id="IPR016181">
    <property type="entry name" value="Acyl_CoA_acyltransferase"/>
</dbReference>
<dbReference type="InterPro" id="IPR024747">
    <property type="entry name" value="Pyridox_Oxase-rel"/>
</dbReference>
<evidence type="ECO:0000259" key="1">
    <source>
        <dbReference type="PROSITE" id="PS51186"/>
    </source>
</evidence>
<dbReference type="Proteomes" id="UP000653674">
    <property type="component" value="Unassembled WGS sequence"/>
</dbReference>
<dbReference type="PANTHER" id="PTHR43610:SF1">
    <property type="entry name" value="N-ACETYLTRANSFERASE DOMAIN-CONTAINING PROTEIN"/>
    <property type="match status" value="1"/>
</dbReference>
<accession>A0A8J3LSN9</accession>
<reference evidence="2" key="1">
    <citation type="submission" date="2021-01" db="EMBL/GenBank/DDBJ databases">
        <title>Whole genome shotgun sequence of Planosporangium flavigriseum NBRC 105377.</title>
        <authorList>
            <person name="Komaki H."/>
            <person name="Tamura T."/>
        </authorList>
    </citation>
    <scope>NUCLEOTIDE SEQUENCE</scope>
    <source>
        <strain evidence="2">NBRC 105377</strain>
    </source>
</reference>
<dbReference type="Pfam" id="PF12900">
    <property type="entry name" value="Pyridox_ox_2"/>
    <property type="match status" value="1"/>
</dbReference>
<evidence type="ECO:0000313" key="3">
    <source>
        <dbReference type="Proteomes" id="UP000653674"/>
    </source>
</evidence>
<dbReference type="InterPro" id="IPR012349">
    <property type="entry name" value="Split_barrel_FMN-bd"/>
</dbReference>
<keyword evidence="3" id="KW-1185">Reference proteome</keyword>
<comment type="caution">
    <text evidence="2">The sequence shown here is derived from an EMBL/GenBank/DDBJ whole genome shotgun (WGS) entry which is preliminary data.</text>
</comment>
<gene>
    <name evidence="2" type="ORF">Pfl04_13100</name>
</gene>
<dbReference type="SUPFAM" id="SSF55729">
    <property type="entry name" value="Acyl-CoA N-acyltransferases (Nat)"/>
    <property type="match status" value="1"/>
</dbReference>
<dbReference type="GO" id="GO:0016747">
    <property type="term" value="F:acyltransferase activity, transferring groups other than amino-acyl groups"/>
    <property type="evidence" value="ECO:0007669"/>
    <property type="project" value="InterPro"/>
</dbReference>
<dbReference type="SUPFAM" id="SSF50475">
    <property type="entry name" value="FMN-binding split barrel"/>
    <property type="match status" value="1"/>
</dbReference>
<dbReference type="EMBL" id="BONU01000006">
    <property type="protein sequence ID" value="GIG72906.1"/>
    <property type="molecule type" value="Genomic_DNA"/>
</dbReference>
<organism evidence="2 3">
    <name type="scientific">Planosporangium flavigriseum</name>
    <dbReference type="NCBI Taxonomy" id="373681"/>
    <lineage>
        <taxon>Bacteria</taxon>
        <taxon>Bacillati</taxon>
        <taxon>Actinomycetota</taxon>
        <taxon>Actinomycetes</taxon>
        <taxon>Micromonosporales</taxon>
        <taxon>Micromonosporaceae</taxon>
        <taxon>Planosporangium</taxon>
    </lineage>
</organism>
<sequence>MYATTPRTTALRYRDRLSYDADVVHAILDEAYLCHLGFVVDGEPRVLPTLHVRVDDTLYVHGSTGSRPLLAARGPSGLPVSVAVTLLDGLVLARSQFDHSANYRSVVAHGVARLVEDENEKRRILNTLMDKLGAGRAADSRPPTDRELTQTAVLALPLREVSAKVRAGGVKDDPADYALPHWAGVVPLRLVPGSPQPDAGVTVPVPAYLRPARSPWLDQATMRGNHVTLEPLDLSHVDELFAATADDEVWSWLSNRRPADRDEMAAIVAGALDAWHAGARVPWVQRDSTTGEVIGTTSFYSIDPDRRAVAIGYTFIGRPWWRTGVNTESKLLLLSRAFDTLGAERVEWHTDIRNERSQRAIERLGASREGILRRHRQHPDGTWRDTVLYSMTVDEWPATRQRLSERLERA</sequence>
<dbReference type="InterPro" id="IPR000182">
    <property type="entry name" value="GNAT_dom"/>
</dbReference>
<dbReference type="AlphaFoldDB" id="A0A8J3LSN9"/>
<dbReference type="PROSITE" id="PS51186">
    <property type="entry name" value="GNAT"/>
    <property type="match status" value="1"/>
</dbReference>
<evidence type="ECO:0000313" key="2">
    <source>
        <dbReference type="EMBL" id="GIG72906.1"/>
    </source>
</evidence>
<dbReference type="Gene3D" id="2.30.110.10">
    <property type="entry name" value="Electron Transport, Fmn-binding Protein, Chain A"/>
    <property type="match status" value="1"/>
</dbReference>
<dbReference type="PANTHER" id="PTHR43610">
    <property type="entry name" value="BLL6696 PROTEIN"/>
    <property type="match status" value="1"/>
</dbReference>
<name>A0A8J3LSN9_9ACTN</name>
<dbReference type="Pfam" id="PF13302">
    <property type="entry name" value="Acetyltransf_3"/>
    <property type="match status" value="1"/>
</dbReference>
<feature type="domain" description="N-acetyltransferase" evidence="1">
    <location>
        <begin position="227"/>
        <end position="394"/>
    </location>
</feature>
<proteinExistence type="predicted"/>
<dbReference type="Gene3D" id="3.40.630.30">
    <property type="match status" value="1"/>
</dbReference>
<dbReference type="RefSeq" id="WP_168073694.1">
    <property type="nucleotide sequence ID" value="NZ_BAAAQJ010000016.1"/>
</dbReference>